<keyword evidence="2" id="KW-1185">Reference proteome</keyword>
<protein>
    <submittedName>
        <fullName evidence="3">Uncharacterized protein</fullName>
    </submittedName>
</protein>
<accession>A0A914V6F1</accession>
<feature type="compositionally biased region" description="Low complexity" evidence="1">
    <location>
        <begin position="404"/>
        <end position="417"/>
    </location>
</feature>
<evidence type="ECO:0000313" key="2">
    <source>
        <dbReference type="Proteomes" id="UP000887566"/>
    </source>
</evidence>
<evidence type="ECO:0000256" key="1">
    <source>
        <dbReference type="SAM" id="MobiDB-lite"/>
    </source>
</evidence>
<feature type="compositionally biased region" description="Low complexity" evidence="1">
    <location>
        <begin position="306"/>
        <end position="320"/>
    </location>
</feature>
<organism evidence="2 3">
    <name type="scientific">Plectus sambesii</name>
    <dbReference type="NCBI Taxonomy" id="2011161"/>
    <lineage>
        <taxon>Eukaryota</taxon>
        <taxon>Metazoa</taxon>
        <taxon>Ecdysozoa</taxon>
        <taxon>Nematoda</taxon>
        <taxon>Chromadorea</taxon>
        <taxon>Plectida</taxon>
        <taxon>Plectina</taxon>
        <taxon>Plectoidea</taxon>
        <taxon>Plectidae</taxon>
        <taxon>Plectus</taxon>
    </lineage>
</organism>
<reference evidence="3" key="1">
    <citation type="submission" date="2022-11" db="UniProtKB">
        <authorList>
            <consortium name="WormBaseParasite"/>
        </authorList>
    </citation>
    <scope>IDENTIFICATION</scope>
</reference>
<evidence type="ECO:0000313" key="3">
    <source>
        <dbReference type="WBParaSite" id="PSAMB.scaffold158size70848.g2804.t1"/>
    </source>
</evidence>
<name>A0A914V6F1_9BILA</name>
<dbReference type="AlphaFoldDB" id="A0A914V6F1"/>
<dbReference type="WBParaSite" id="PSAMB.scaffold158size70848.g2804.t1">
    <property type="protein sequence ID" value="PSAMB.scaffold158size70848.g2804.t1"/>
    <property type="gene ID" value="PSAMB.scaffold158size70848.g2804"/>
</dbReference>
<feature type="region of interest" description="Disordered" evidence="1">
    <location>
        <begin position="183"/>
        <end position="206"/>
    </location>
</feature>
<sequence length="530" mass="58073">MRPVLHNDGGGAYNAAYTARSKRRERRTPSATGAQQRDDGGGRSGGRHRATGQLQPSFRTDNELQRQLPFTTGSGRAAHPANALPTHHSTCGAEAALACAVGREGERWSPCVDATGIVGRPTRLVRMRDEFRFAGYARKFKDSVPAIVVAAAADRRQPDVADDAKSTAVGEIDARARAAITSLTKSSADGGPSRPKFARPPAPSRSLSRSFFVRPIDAFPLSAAPPIRRPHRSAAFRTRDETRRSPPTAIPLGVSSAPIRRCLDGAHARSSTRRYYESIMFVCWSPTHTQSSRRAPAPSIDVNPCATFTRGARPPTRPGRCQSLAPFEHNKPCTGPSRYQHPGDPEAGSSPRRREKQTRRLRKAARVQSSRADDEIFAHNKSPSPTMCFLSTRKRHCSVYTSTRPAPARDVARRAPPNASSDPGRQSPDPPAWPARRLADLFPGGPDDRENETNGVTLTLSCLNEESMRISLNTRLQEARFWKTLGIFFSATRFPPRGSVTDLKKCIVTAIRCADRKQKDAASDPPMMRH</sequence>
<dbReference type="Proteomes" id="UP000887566">
    <property type="component" value="Unplaced"/>
</dbReference>
<feature type="region of interest" description="Disordered" evidence="1">
    <location>
        <begin position="288"/>
        <end position="384"/>
    </location>
</feature>
<feature type="region of interest" description="Disordered" evidence="1">
    <location>
        <begin position="1"/>
        <end position="54"/>
    </location>
</feature>
<proteinExistence type="predicted"/>
<feature type="compositionally biased region" description="Basic residues" evidence="1">
    <location>
        <begin position="351"/>
        <end position="365"/>
    </location>
</feature>
<feature type="region of interest" description="Disordered" evidence="1">
    <location>
        <begin position="401"/>
        <end position="453"/>
    </location>
</feature>